<proteinExistence type="predicted"/>
<evidence type="ECO:0000313" key="2">
    <source>
        <dbReference type="Proteomes" id="UP000823749"/>
    </source>
</evidence>
<sequence>MYWHQRSRIKWLQMGDKNSRFFHLSTIHRWQQNQIVKLKNEVGDWKSEEKDIAGIIRSHFQNLYSPPPSRNFDDILSLIDPIVTTNMNAALIETVSNMMKSSKLPSS</sequence>
<name>A0AAV6LKY4_9ERIC</name>
<protein>
    <submittedName>
        <fullName evidence="1">Uncharacterized protein</fullName>
    </submittedName>
</protein>
<accession>A0AAV6LKY4</accession>
<comment type="caution">
    <text evidence="1">The sequence shown here is derived from an EMBL/GenBank/DDBJ whole genome shotgun (WGS) entry which is preliminary data.</text>
</comment>
<organism evidence="1 2">
    <name type="scientific">Rhododendron griersonianum</name>
    <dbReference type="NCBI Taxonomy" id="479676"/>
    <lineage>
        <taxon>Eukaryota</taxon>
        <taxon>Viridiplantae</taxon>
        <taxon>Streptophyta</taxon>
        <taxon>Embryophyta</taxon>
        <taxon>Tracheophyta</taxon>
        <taxon>Spermatophyta</taxon>
        <taxon>Magnoliopsida</taxon>
        <taxon>eudicotyledons</taxon>
        <taxon>Gunneridae</taxon>
        <taxon>Pentapetalae</taxon>
        <taxon>asterids</taxon>
        <taxon>Ericales</taxon>
        <taxon>Ericaceae</taxon>
        <taxon>Ericoideae</taxon>
        <taxon>Rhodoreae</taxon>
        <taxon>Rhododendron</taxon>
    </lineage>
</organism>
<gene>
    <name evidence="1" type="ORF">RHGRI_001303</name>
</gene>
<reference evidence="1" key="1">
    <citation type="submission" date="2020-08" db="EMBL/GenBank/DDBJ databases">
        <title>Plant Genome Project.</title>
        <authorList>
            <person name="Zhang R.-G."/>
        </authorList>
    </citation>
    <scope>NUCLEOTIDE SEQUENCE</scope>
    <source>
        <strain evidence="1">WSP0</strain>
        <tissue evidence="1">Leaf</tissue>
    </source>
</reference>
<evidence type="ECO:0000313" key="1">
    <source>
        <dbReference type="EMBL" id="KAG5565354.1"/>
    </source>
</evidence>
<dbReference type="EMBL" id="JACTNZ010000001">
    <property type="protein sequence ID" value="KAG5565354.1"/>
    <property type="molecule type" value="Genomic_DNA"/>
</dbReference>
<dbReference type="Proteomes" id="UP000823749">
    <property type="component" value="Chromosome 1"/>
</dbReference>
<dbReference type="AlphaFoldDB" id="A0AAV6LKY4"/>
<keyword evidence="2" id="KW-1185">Reference proteome</keyword>